<accession>A0ABU3G0L5</accession>
<dbReference type="RefSeq" id="WP_259564002.1">
    <property type="nucleotide sequence ID" value="NZ_JAUOES010000008.1"/>
</dbReference>
<protein>
    <submittedName>
        <fullName evidence="1">Uncharacterized protein</fullName>
    </submittedName>
</protein>
<keyword evidence="2" id="KW-1185">Reference proteome</keyword>
<gene>
    <name evidence="1" type="ORF">Q4Q50_09315</name>
</gene>
<name>A0ABU3G0L5_9GAMM</name>
<organism evidence="1 2">
    <name type="scientific">Shewanella scandinavica</name>
    <dbReference type="NCBI Taxonomy" id="3063538"/>
    <lineage>
        <taxon>Bacteria</taxon>
        <taxon>Pseudomonadati</taxon>
        <taxon>Pseudomonadota</taxon>
        <taxon>Gammaproteobacteria</taxon>
        <taxon>Alteromonadales</taxon>
        <taxon>Shewanellaceae</taxon>
        <taxon>Shewanella</taxon>
    </lineage>
</organism>
<dbReference type="EMBL" id="JAUOES010000008">
    <property type="protein sequence ID" value="MDT3280484.1"/>
    <property type="molecule type" value="Genomic_DNA"/>
</dbReference>
<proteinExistence type="predicted"/>
<reference evidence="1 2" key="1">
    <citation type="submission" date="2023-07" db="EMBL/GenBank/DDBJ databases">
        <title>Novel Shewanella species isolated from Baltic Sea sediments.</title>
        <authorList>
            <person name="Martin-Rodriguez A.J."/>
        </authorList>
    </citation>
    <scope>NUCLEOTIDE SEQUENCE [LARGE SCALE GENOMIC DNA]</scope>
    <source>
        <strain evidence="1 2">SP2S1-2</strain>
    </source>
</reference>
<dbReference type="Proteomes" id="UP001249505">
    <property type="component" value="Unassembled WGS sequence"/>
</dbReference>
<evidence type="ECO:0000313" key="1">
    <source>
        <dbReference type="EMBL" id="MDT3280484.1"/>
    </source>
</evidence>
<sequence length="51" mass="5772">MTSYKKVPNSNIEVPVWMDATALTNKFSPAKRQRNAMLISRLKAKFFGGAR</sequence>
<comment type="caution">
    <text evidence="1">The sequence shown here is derived from an EMBL/GenBank/DDBJ whole genome shotgun (WGS) entry which is preliminary data.</text>
</comment>
<evidence type="ECO:0000313" key="2">
    <source>
        <dbReference type="Proteomes" id="UP001249505"/>
    </source>
</evidence>